<reference evidence="1" key="2">
    <citation type="journal article" date="2015" name="Fish Shellfish Immunol.">
        <title>Early steps in the European eel (Anguilla anguilla)-Vibrio vulnificus interaction in the gills: Role of the RtxA13 toxin.</title>
        <authorList>
            <person name="Callol A."/>
            <person name="Pajuelo D."/>
            <person name="Ebbesson L."/>
            <person name="Teles M."/>
            <person name="MacKenzie S."/>
            <person name="Amaro C."/>
        </authorList>
    </citation>
    <scope>NUCLEOTIDE SEQUENCE</scope>
</reference>
<accession>A0A0E9REU6</accession>
<reference evidence="1" key="1">
    <citation type="submission" date="2014-11" db="EMBL/GenBank/DDBJ databases">
        <authorList>
            <person name="Amaro Gonzalez C."/>
        </authorList>
    </citation>
    <scope>NUCLEOTIDE SEQUENCE</scope>
</reference>
<dbReference type="AlphaFoldDB" id="A0A0E9REU6"/>
<name>A0A0E9REU6_ANGAN</name>
<organism evidence="1">
    <name type="scientific">Anguilla anguilla</name>
    <name type="common">European freshwater eel</name>
    <name type="synonym">Muraena anguilla</name>
    <dbReference type="NCBI Taxonomy" id="7936"/>
    <lineage>
        <taxon>Eukaryota</taxon>
        <taxon>Metazoa</taxon>
        <taxon>Chordata</taxon>
        <taxon>Craniata</taxon>
        <taxon>Vertebrata</taxon>
        <taxon>Euteleostomi</taxon>
        <taxon>Actinopterygii</taxon>
        <taxon>Neopterygii</taxon>
        <taxon>Teleostei</taxon>
        <taxon>Anguilliformes</taxon>
        <taxon>Anguillidae</taxon>
        <taxon>Anguilla</taxon>
    </lineage>
</organism>
<sequence length="40" mass="4684">MLKNSYIHYVTGKIDLICEKCKMKCRTVKQPFSSENVCLM</sequence>
<protein>
    <submittedName>
        <fullName evidence="1">Uncharacterized protein</fullName>
    </submittedName>
</protein>
<dbReference type="EMBL" id="GBXM01081577">
    <property type="protein sequence ID" value="JAH27000.1"/>
    <property type="molecule type" value="Transcribed_RNA"/>
</dbReference>
<proteinExistence type="predicted"/>
<evidence type="ECO:0000313" key="1">
    <source>
        <dbReference type="EMBL" id="JAH27000.1"/>
    </source>
</evidence>